<dbReference type="Proteomes" id="UP000703269">
    <property type="component" value="Unassembled WGS sequence"/>
</dbReference>
<comment type="caution">
    <text evidence="1">The sequence shown here is derived from an EMBL/GenBank/DDBJ whole genome shotgun (WGS) entry which is preliminary data.</text>
</comment>
<name>A0A9P3GK35_9APHY</name>
<protein>
    <submittedName>
        <fullName evidence="1">Uncharacterized protein</fullName>
    </submittedName>
</protein>
<evidence type="ECO:0000313" key="1">
    <source>
        <dbReference type="EMBL" id="GJE97353.1"/>
    </source>
</evidence>
<reference evidence="1 2" key="1">
    <citation type="submission" date="2021-08" db="EMBL/GenBank/DDBJ databases">
        <title>Draft Genome Sequence of Phanerochaete sordida strain YK-624.</title>
        <authorList>
            <person name="Mori T."/>
            <person name="Dohra H."/>
            <person name="Suzuki T."/>
            <person name="Kawagishi H."/>
            <person name="Hirai H."/>
        </authorList>
    </citation>
    <scope>NUCLEOTIDE SEQUENCE [LARGE SCALE GENOMIC DNA]</scope>
    <source>
        <strain evidence="1 2">YK-624</strain>
    </source>
</reference>
<dbReference type="EMBL" id="BPQB01000070">
    <property type="protein sequence ID" value="GJE97353.1"/>
    <property type="molecule type" value="Genomic_DNA"/>
</dbReference>
<accession>A0A9P3GK35</accession>
<proteinExistence type="predicted"/>
<gene>
    <name evidence="1" type="ORF">PsYK624_135690</name>
</gene>
<evidence type="ECO:0000313" key="2">
    <source>
        <dbReference type="Proteomes" id="UP000703269"/>
    </source>
</evidence>
<dbReference type="AlphaFoldDB" id="A0A9P3GK35"/>
<sequence length="103" mass="11121">MLVRAGRSGLAPWESHTALTTDACEVIHAPARPDCPPACCMLPVHDHVAYRYHKSYLLHSRATCPSPRKRSLAATGIQSPVPSCTPAHRADAIACRPIVQSRG</sequence>
<keyword evidence="2" id="KW-1185">Reference proteome</keyword>
<organism evidence="1 2">
    <name type="scientific">Phanerochaete sordida</name>
    <dbReference type="NCBI Taxonomy" id="48140"/>
    <lineage>
        <taxon>Eukaryota</taxon>
        <taxon>Fungi</taxon>
        <taxon>Dikarya</taxon>
        <taxon>Basidiomycota</taxon>
        <taxon>Agaricomycotina</taxon>
        <taxon>Agaricomycetes</taxon>
        <taxon>Polyporales</taxon>
        <taxon>Phanerochaetaceae</taxon>
        <taxon>Phanerochaete</taxon>
    </lineage>
</organism>